<dbReference type="SMART" id="SM00195">
    <property type="entry name" value="DSPc"/>
    <property type="match status" value="1"/>
</dbReference>
<dbReference type="PROSITE" id="PS50056">
    <property type="entry name" value="TYR_PHOSPHATASE_2"/>
    <property type="match status" value="1"/>
</dbReference>
<evidence type="ECO:0000259" key="3">
    <source>
        <dbReference type="PROSITE" id="PS50056"/>
    </source>
</evidence>
<dbReference type="Gene3D" id="3.90.190.10">
    <property type="entry name" value="Protein tyrosine phosphatase superfamily"/>
    <property type="match status" value="1"/>
</dbReference>
<dbReference type="InterPro" id="IPR016130">
    <property type="entry name" value="Tyr_Pase_AS"/>
</dbReference>
<dbReference type="InterPro" id="IPR000340">
    <property type="entry name" value="Dual-sp_phosphatase_cat-dom"/>
</dbReference>
<reference evidence="4" key="1">
    <citation type="journal article" date="2020" name="Nature">
        <title>Giant virus diversity and host interactions through global metagenomics.</title>
        <authorList>
            <person name="Schulz F."/>
            <person name="Roux S."/>
            <person name="Paez-Espino D."/>
            <person name="Jungbluth S."/>
            <person name="Walsh D.A."/>
            <person name="Denef V.J."/>
            <person name="McMahon K.D."/>
            <person name="Konstantinidis K.T."/>
            <person name="Eloe-Fadrosh E.A."/>
            <person name="Kyrpides N.C."/>
            <person name="Woyke T."/>
        </authorList>
    </citation>
    <scope>NUCLEOTIDE SEQUENCE</scope>
    <source>
        <strain evidence="4">GVMAG-M-3300013004-44</strain>
    </source>
</reference>
<dbReference type="EMBL" id="MN739158">
    <property type="protein sequence ID" value="QHS91303.1"/>
    <property type="molecule type" value="Genomic_DNA"/>
</dbReference>
<dbReference type="PANTHER" id="PTHR10159:SF519">
    <property type="entry name" value="DUAL SPECIFICITY PROTEIN PHOSPHATASE MPK3"/>
    <property type="match status" value="1"/>
</dbReference>
<dbReference type="InterPro" id="IPR020422">
    <property type="entry name" value="TYR_PHOSPHATASE_DUAL_dom"/>
</dbReference>
<feature type="domain" description="Tyrosine specific protein phosphatases" evidence="3">
    <location>
        <begin position="83"/>
        <end position="135"/>
    </location>
</feature>
<organism evidence="4">
    <name type="scientific">viral metagenome</name>
    <dbReference type="NCBI Taxonomy" id="1070528"/>
    <lineage>
        <taxon>unclassified sequences</taxon>
        <taxon>metagenomes</taxon>
        <taxon>organismal metagenomes</taxon>
    </lineage>
</organism>
<dbReference type="InterPro" id="IPR029021">
    <property type="entry name" value="Prot-tyrosine_phosphatase-like"/>
</dbReference>
<dbReference type="Pfam" id="PF00782">
    <property type="entry name" value="DSPc"/>
    <property type="match status" value="1"/>
</dbReference>
<proteinExistence type="predicted"/>
<dbReference type="CDD" id="cd14498">
    <property type="entry name" value="DSP"/>
    <property type="match status" value="1"/>
</dbReference>
<evidence type="ECO:0000256" key="1">
    <source>
        <dbReference type="ARBA" id="ARBA00022801"/>
    </source>
</evidence>
<dbReference type="AlphaFoldDB" id="A0A6C0BIZ1"/>
<dbReference type="InterPro" id="IPR000387">
    <property type="entry name" value="Tyr_Pase_dom"/>
</dbReference>
<dbReference type="GO" id="GO:0004721">
    <property type="term" value="F:phosphoprotein phosphatase activity"/>
    <property type="evidence" value="ECO:0007669"/>
    <property type="project" value="UniProtKB-KW"/>
</dbReference>
<evidence type="ECO:0000256" key="2">
    <source>
        <dbReference type="ARBA" id="ARBA00022912"/>
    </source>
</evidence>
<keyword evidence="2" id="KW-0904">Protein phosphatase</keyword>
<accession>A0A6C0BIZ1</accession>
<dbReference type="PANTHER" id="PTHR10159">
    <property type="entry name" value="DUAL SPECIFICITY PROTEIN PHOSPHATASE"/>
    <property type="match status" value="1"/>
</dbReference>
<dbReference type="GO" id="GO:0043409">
    <property type="term" value="P:negative regulation of MAPK cascade"/>
    <property type="evidence" value="ECO:0007669"/>
    <property type="project" value="TreeGrafter"/>
</dbReference>
<sequence>MAQGVHPMDTVEDATEILPNLWLGNVRASVDEDFIRRKNIQVVFNCTKNLAFSHIIPTKYRVPVDDNLEEDEIRNMELWSAEITFKMMAEYMSGKPVLVHCMAGMQRSAASMAMMLIAYKRIHAQEAMKMIKDRRSIAFHPGANFGRSIQYFDRLFHGEILPRMNQLQSTKKE</sequence>
<name>A0A6C0BIZ1_9ZZZZ</name>
<evidence type="ECO:0000313" key="4">
    <source>
        <dbReference type="EMBL" id="QHS91303.1"/>
    </source>
</evidence>
<dbReference type="GO" id="GO:0005737">
    <property type="term" value="C:cytoplasm"/>
    <property type="evidence" value="ECO:0007669"/>
    <property type="project" value="TreeGrafter"/>
</dbReference>
<dbReference type="SUPFAM" id="SSF52799">
    <property type="entry name" value="(Phosphotyrosine protein) phosphatases II"/>
    <property type="match status" value="1"/>
</dbReference>
<protein>
    <recommendedName>
        <fullName evidence="3">Tyrosine specific protein phosphatases domain-containing protein</fullName>
    </recommendedName>
</protein>
<keyword evidence="1" id="KW-0378">Hydrolase</keyword>
<dbReference type="PROSITE" id="PS00383">
    <property type="entry name" value="TYR_PHOSPHATASE_1"/>
    <property type="match status" value="1"/>
</dbReference>